<dbReference type="VEuPathDB" id="AmoebaDB:DICPUDRAFT_26402"/>
<feature type="transmembrane region" description="Helical" evidence="2">
    <location>
        <begin position="60"/>
        <end position="87"/>
    </location>
</feature>
<evidence type="ECO:0000256" key="2">
    <source>
        <dbReference type="SAM" id="Phobius"/>
    </source>
</evidence>
<feature type="transmembrane region" description="Helical" evidence="2">
    <location>
        <begin position="99"/>
        <end position="121"/>
    </location>
</feature>
<sequence length="138" mass="15891">MKNRRKNSKNGNSDSDNSSDEEILENTNNNLPTINNEERYFLKKIFPILPSSTSPPKSKLIFSIILDIIGFVTQIIPIFGITIWPSLSTYLIYKVYGPGLHLSLSFIEETVNIPYSFTLLLKKKSILILNKFNFRYQD</sequence>
<dbReference type="GeneID" id="10509701"/>
<keyword evidence="2" id="KW-0472">Membrane</keyword>
<evidence type="ECO:0000256" key="1">
    <source>
        <dbReference type="SAM" id="MobiDB-lite"/>
    </source>
</evidence>
<keyword evidence="2" id="KW-0812">Transmembrane</keyword>
<gene>
    <name evidence="3" type="ORF">DICPUDRAFT_26402</name>
</gene>
<evidence type="ECO:0000313" key="4">
    <source>
        <dbReference type="Proteomes" id="UP000001064"/>
    </source>
</evidence>
<name>F0Z8N6_DICPU</name>
<dbReference type="eggNOG" id="ENOG502RHX4">
    <property type="taxonomic scope" value="Eukaryota"/>
</dbReference>
<reference evidence="4" key="1">
    <citation type="journal article" date="2011" name="Genome Biol.">
        <title>Comparative genomics of the social amoebae Dictyostelium discoideum and Dictyostelium purpureum.</title>
        <authorList>
            <consortium name="US DOE Joint Genome Institute (JGI-PGF)"/>
            <person name="Sucgang R."/>
            <person name="Kuo A."/>
            <person name="Tian X."/>
            <person name="Salerno W."/>
            <person name="Parikh A."/>
            <person name="Feasley C.L."/>
            <person name="Dalin E."/>
            <person name="Tu H."/>
            <person name="Huang E."/>
            <person name="Barry K."/>
            <person name="Lindquist E."/>
            <person name="Shapiro H."/>
            <person name="Bruce D."/>
            <person name="Schmutz J."/>
            <person name="Salamov A."/>
            <person name="Fey P."/>
            <person name="Gaudet P."/>
            <person name="Anjard C."/>
            <person name="Babu M.M."/>
            <person name="Basu S."/>
            <person name="Bushmanova Y."/>
            <person name="van der Wel H."/>
            <person name="Katoh-Kurasawa M."/>
            <person name="Dinh C."/>
            <person name="Coutinho P.M."/>
            <person name="Saito T."/>
            <person name="Elias M."/>
            <person name="Schaap P."/>
            <person name="Kay R.R."/>
            <person name="Henrissat B."/>
            <person name="Eichinger L."/>
            <person name="Rivero F."/>
            <person name="Putnam N.H."/>
            <person name="West C.M."/>
            <person name="Loomis W.F."/>
            <person name="Chisholm R.L."/>
            <person name="Shaulsky G."/>
            <person name="Strassmann J.E."/>
            <person name="Queller D.C."/>
            <person name="Kuspa A."/>
            <person name="Grigoriev I.V."/>
        </authorList>
    </citation>
    <scope>NUCLEOTIDE SEQUENCE [LARGE SCALE GENOMIC DNA]</scope>
    <source>
        <strain evidence="4">QSDP1</strain>
    </source>
</reference>
<organism evidence="3 4">
    <name type="scientific">Dictyostelium purpureum</name>
    <name type="common">Slime mold</name>
    <dbReference type="NCBI Taxonomy" id="5786"/>
    <lineage>
        <taxon>Eukaryota</taxon>
        <taxon>Amoebozoa</taxon>
        <taxon>Evosea</taxon>
        <taxon>Eumycetozoa</taxon>
        <taxon>Dictyostelia</taxon>
        <taxon>Dictyosteliales</taxon>
        <taxon>Dictyosteliaceae</taxon>
        <taxon>Dictyostelium</taxon>
    </lineage>
</organism>
<protein>
    <submittedName>
        <fullName evidence="3">Uncharacterized protein</fullName>
    </submittedName>
</protein>
<dbReference type="AlphaFoldDB" id="F0Z8N6"/>
<dbReference type="OMA" id="GITIWPS"/>
<evidence type="ECO:0000313" key="3">
    <source>
        <dbReference type="EMBL" id="EGC39666.1"/>
    </source>
</evidence>
<proteinExistence type="predicted"/>
<dbReference type="EMBL" id="GL870953">
    <property type="protein sequence ID" value="EGC39666.1"/>
    <property type="molecule type" value="Genomic_DNA"/>
</dbReference>
<dbReference type="InParanoid" id="F0Z8N6"/>
<dbReference type="RefSeq" id="XP_003283775.1">
    <property type="nucleotide sequence ID" value="XM_003283727.1"/>
</dbReference>
<accession>F0Z8N6</accession>
<keyword evidence="2" id="KW-1133">Transmembrane helix</keyword>
<dbReference type="KEGG" id="dpp:DICPUDRAFT_26402"/>
<dbReference type="OrthoDB" id="192262at2759"/>
<keyword evidence="4" id="KW-1185">Reference proteome</keyword>
<feature type="region of interest" description="Disordered" evidence="1">
    <location>
        <begin position="1"/>
        <end position="30"/>
    </location>
</feature>
<dbReference type="Proteomes" id="UP000001064">
    <property type="component" value="Unassembled WGS sequence"/>
</dbReference>